<dbReference type="InterPro" id="IPR003538">
    <property type="entry name" value="TonB"/>
</dbReference>
<evidence type="ECO:0000256" key="4">
    <source>
        <dbReference type="ARBA" id="ARBA00022475"/>
    </source>
</evidence>
<dbReference type="PROSITE" id="PS52015">
    <property type="entry name" value="TONB_CTD"/>
    <property type="match status" value="1"/>
</dbReference>
<evidence type="ECO:0000256" key="7">
    <source>
        <dbReference type="ARBA" id="ARBA00022927"/>
    </source>
</evidence>
<accession>A0ABQ1UEZ7</accession>
<dbReference type="PANTHER" id="PTHR33446:SF2">
    <property type="entry name" value="PROTEIN TONB"/>
    <property type="match status" value="1"/>
</dbReference>
<dbReference type="InterPro" id="IPR037682">
    <property type="entry name" value="TonB_C"/>
</dbReference>
<dbReference type="PRINTS" id="PR01374">
    <property type="entry name" value="TONBPROTEIN"/>
</dbReference>
<dbReference type="InterPro" id="IPR006260">
    <property type="entry name" value="TonB/TolA_C"/>
</dbReference>
<keyword evidence="5" id="KW-0997">Cell inner membrane</keyword>
<organism evidence="13 14">
    <name type="scientific">Hymenobacter cavernae</name>
    <dbReference type="NCBI Taxonomy" id="2044852"/>
    <lineage>
        <taxon>Bacteria</taxon>
        <taxon>Pseudomonadati</taxon>
        <taxon>Bacteroidota</taxon>
        <taxon>Cytophagia</taxon>
        <taxon>Cytophagales</taxon>
        <taxon>Hymenobacteraceae</taxon>
        <taxon>Hymenobacter</taxon>
    </lineage>
</organism>
<evidence type="ECO:0000256" key="5">
    <source>
        <dbReference type="ARBA" id="ARBA00022519"/>
    </source>
</evidence>
<keyword evidence="3" id="KW-0813">Transport</keyword>
<evidence type="ECO:0000313" key="14">
    <source>
        <dbReference type="Proteomes" id="UP000632273"/>
    </source>
</evidence>
<sequence length="275" mass="29655">MTLLNLLTATLDDIIFERRNKAYGAFVLRRLYNRHLATAITIASVLCFLLVAIPMLVQQLWPAELAARPPKEDPINLTHIVLPPKPVQPTVRSESVHPPMVRVLSQPTAPKVVANDKVKPEPKNIEVAPPVVPPGAIAGPEDLPGDIDATATGPASTAGNGADTKEGTAPAAPFVYAEVMPEFTGGTEALRRYMQRNLHYPSAALANSVAGQVFVSFVVNTDGSISNVEVLKGLGFGTDEEAARVVRNMPAWKPGRQNSHAVAVRYTLPITFRYE</sequence>
<dbReference type="Gene3D" id="3.30.1150.10">
    <property type="match status" value="1"/>
</dbReference>
<gene>
    <name evidence="13" type="ORF">GCM10011383_29400</name>
</gene>
<keyword evidence="6 11" id="KW-0812">Transmembrane</keyword>
<evidence type="ECO:0000256" key="2">
    <source>
        <dbReference type="ARBA" id="ARBA00006555"/>
    </source>
</evidence>
<feature type="region of interest" description="Disordered" evidence="10">
    <location>
        <begin position="124"/>
        <end position="166"/>
    </location>
</feature>
<dbReference type="Proteomes" id="UP000632273">
    <property type="component" value="Unassembled WGS sequence"/>
</dbReference>
<dbReference type="InterPro" id="IPR051045">
    <property type="entry name" value="TonB-dependent_transducer"/>
</dbReference>
<reference evidence="14" key="1">
    <citation type="journal article" date="2019" name="Int. J. Syst. Evol. Microbiol.">
        <title>The Global Catalogue of Microorganisms (GCM) 10K type strain sequencing project: providing services to taxonomists for standard genome sequencing and annotation.</title>
        <authorList>
            <consortium name="The Broad Institute Genomics Platform"/>
            <consortium name="The Broad Institute Genome Sequencing Center for Infectious Disease"/>
            <person name="Wu L."/>
            <person name="Ma J."/>
        </authorList>
    </citation>
    <scope>NUCLEOTIDE SEQUENCE [LARGE SCALE GENOMIC DNA]</scope>
    <source>
        <strain evidence="14">CGMCC 1.15197</strain>
    </source>
</reference>
<dbReference type="Pfam" id="PF03544">
    <property type="entry name" value="TonB_C"/>
    <property type="match status" value="1"/>
</dbReference>
<keyword evidence="8 11" id="KW-1133">Transmembrane helix</keyword>
<keyword evidence="14" id="KW-1185">Reference proteome</keyword>
<feature type="transmembrane region" description="Helical" evidence="11">
    <location>
        <begin position="36"/>
        <end position="57"/>
    </location>
</feature>
<comment type="similarity">
    <text evidence="2">Belongs to the TonB family.</text>
</comment>
<comment type="subcellular location">
    <subcellularLocation>
        <location evidence="1">Cell inner membrane</location>
        <topology evidence="1">Single-pass membrane protein</topology>
        <orientation evidence="1">Periplasmic side</orientation>
    </subcellularLocation>
</comment>
<evidence type="ECO:0000256" key="10">
    <source>
        <dbReference type="SAM" id="MobiDB-lite"/>
    </source>
</evidence>
<evidence type="ECO:0000256" key="9">
    <source>
        <dbReference type="ARBA" id="ARBA00023136"/>
    </source>
</evidence>
<feature type="domain" description="TonB C-terminal" evidence="12">
    <location>
        <begin position="185"/>
        <end position="275"/>
    </location>
</feature>
<dbReference type="PANTHER" id="PTHR33446">
    <property type="entry name" value="PROTEIN TONB-RELATED"/>
    <property type="match status" value="1"/>
</dbReference>
<keyword evidence="9 11" id="KW-0472">Membrane</keyword>
<dbReference type="RefSeq" id="WP_188814782.1">
    <property type="nucleotide sequence ID" value="NZ_BMHT01000005.1"/>
</dbReference>
<evidence type="ECO:0000256" key="8">
    <source>
        <dbReference type="ARBA" id="ARBA00022989"/>
    </source>
</evidence>
<evidence type="ECO:0000256" key="1">
    <source>
        <dbReference type="ARBA" id="ARBA00004383"/>
    </source>
</evidence>
<feature type="compositionally biased region" description="Low complexity" evidence="10">
    <location>
        <begin position="125"/>
        <end position="141"/>
    </location>
</feature>
<keyword evidence="7" id="KW-0653">Protein transport</keyword>
<dbReference type="NCBIfam" id="TIGR01352">
    <property type="entry name" value="tonB_Cterm"/>
    <property type="match status" value="1"/>
</dbReference>
<protein>
    <submittedName>
        <fullName evidence="13">Cell envelope biogenesis protein TonB</fullName>
    </submittedName>
</protein>
<evidence type="ECO:0000256" key="3">
    <source>
        <dbReference type="ARBA" id="ARBA00022448"/>
    </source>
</evidence>
<comment type="caution">
    <text evidence="13">The sequence shown here is derived from an EMBL/GenBank/DDBJ whole genome shotgun (WGS) entry which is preliminary data.</text>
</comment>
<name>A0ABQ1UEZ7_9BACT</name>
<evidence type="ECO:0000256" key="6">
    <source>
        <dbReference type="ARBA" id="ARBA00022692"/>
    </source>
</evidence>
<evidence type="ECO:0000313" key="13">
    <source>
        <dbReference type="EMBL" id="GGF16170.1"/>
    </source>
</evidence>
<evidence type="ECO:0000259" key="12">
    <source>
        <dbReference type="PROSITE" id="PS52015"/>
    </source>
</evidence>
<dbReference type="SUPFAM" id="SSF74653">
    <property type="entry name" value="TolA/TonB C-terminal domain"/>
    <property type="match status" value="1"/>
</dbReference>
<proteinExistence type="inferred from homology"/>
<evidence type="ECO:0000256" key="11">
    <source>
        <dbReference type="SAM" id="Phobius"/>
    </source>
</evidence>
<keyword evidence="4" id="KW-1003">Cell membrane</keyword>
<dbReference type="EMBL" id="BMHT01000005">
    <property type="protein sequence ID" value="GGF16170.1"/>
    <property type="molecule type" value="Genomic_DNA"/>
</dbReference>